<feature type="domain" description="UDP-glucose/GDP-mannose dehydrogenase N-terminal" evidence="2">
    <location>
        <begin position="3"/>
        <end position="55"/>
    </location>
</feature>
<dbReference type="GO" id="GO:0016628">
    <property type="term" value="F:oxidoreductase activity, acting on the CH-CH group of donors, NAD or NADP as acceptor"/>
    <property type="evidence" value="ECO:0007669"/>
    <property type="project" value="InterPro"/>
</dbReference>
<dbReference type="GO" id="GO:0016616">
    <property type="term" value="F:oxidoreductase activity, acting on the CH-OH group of donors, NAD or NADP as acceptor"/>
    <property type="evidence" value="ECO:0007669"/>
    <property type="project" value="InterPro"/>
</dbReference>
<dbReference type="EMBL" id="SNXE01000006">
    <property type="protein sequence ID" value="TDP07741.1"/>
    <property type="molecule type" value="Genomic_DNA"/>
</dbReference>
<dbReference type="PANTHER" id="PTHR43491">
    <property type="entry name" value="UDP-N-ACETYL-D-MANNOSAMINE DEHYDROGENASE"/>
    <property type="match status" value="1"/>
</dbReference>
<evidence type="ECO:0000313" key="4">
    <source>
        <dbReference type="Proteomes" id="UP000295357"/>
    </source>
</evidence>
<dbReference type="InterPro" id="IPR028359">
    <property type="entry name" value="UDP_ManNAc/GlcNAc_DH"/>
</dbReference>
<dbReference type="Pfam" id="PF03721">
    <property type="entry name" value="UDPG_MGDP_dh_N"/>
    <property type="match status" value="1"/>
</dbReference>
<reference evidence="3 4" key="1">
    <citation type="submission" date="2019-03" db="EMBL/GenBank/DDBJ databases">
        <title>Genomic Encyclopedia of Type Strains, Phase IV (KMG-IV): sequencing the most valuable type-strain genomes for metagenomic binning, comparative biology and taxonomic classification.</title>
        <authorList>
            <person name="Goeker M."/>
        </authorList>
    </citation>
    <scope>NUCLEOTIDE SEQUENCE [LARGE SCALE GENOMIC DNA]</scope>
    <source>
        <strain evidence="3 4">DSM 25082</strain>
    </source>
</reference>
<dbReference type="InterPro" id="IPR036291">
    <property type="entry name" value="NAD(P)-bd_dom_sf"/>
</dbReference>
<evidence type="ECO:0000313" key="3">
    <source>
        <dbReference type="EMBL" id="TDP07741.1"/>
    </source>
</evidence>
<dbReference type="PANTHER" id="PTHR43491:SF2">
    <property type="entry name" value="UDP-N-ACETYL-D-MANNOSAMINE DEHYDROGENASE"/>
    <property type="match status" value="1"/>
</dbReference>
<dbReference type="GO" id="GO:0000271">
    <property type="term" value="P:polysaccharide biosynthetic process"/>
    <property type="evidence" value="ECO:0007669"/>
    <property type="project" value="InterPro"/>
</dbReference>
<keyword evidence="4" id="KW-1185">Reference proteome</keyword>
<organism evidence="3 4">
    <name type="scientific">Roseateles asaccharophilus</name>
    <dbReference type="NCBI Taxonomy" id="582607"/>
    <lineage>
        <taxon>Bacteria</taxon>
        <taxon>Pseudomonadati</taxon>
        <taxon>Pseudomonadota</taxon>
        <taxon>Betaproteobacteria</taxon>
        <taxon>Burkholderiales</taxon>
        <taxon>Sphaerotilaceae</taxon>
        <taxon>Roseateles</taxon>
    </lineage>
</organism>
<dbReference type="Proteomes" id="UP000295357">
    <property type="component" value="Unassembled WGS sequence"/>
</dbReference>
<evidence type="ECO:0000259" key="2">
    <source>
        <dbReference type="Pfam" id="PF03721"/>
    </source>
</evidence>
<dbReference type="AlphaFoldDB" id="A0A4R6MZM0"/>
<sequence>MTTVAVIGLGYVGLPLVVEFGKHMRTIGFDIAESKVQACQRGTDPSRELSDEQVQAAKHAVYTADPAL</sequence>
<evidence type="ECO:0000256" key="1">
    <source>
        <dbReference type="ARBA" id="ARBA00006601"/>
    </source>
</evidence>
<comment type="similarity">
    <text evidence="1">Belongs to the UDP-glucose/GDP-mannose dehydrogenase family.</text>
</comment>
<proteinExistence type="inferred from homology"/>
<protein>
    <submittedName>
        <fullName evidence="3">UDP-glucose/GDP-mannose dehydrogenase family protein</fullName>
    </submittedName>
</protein>
<dbReference type="Gene3D" id="3.40.50.720">
    <property type="entry name" value="NAD(P)-binding Rossmann-like Domain"/>
    <property type="match status" value="1"/>
</dbReference>
<dbReference type="SUPFAM" id="SSF51735">
    <property type="entry name" value="NAD(P)-binding Rossmann-fold domains"/>
    <property type="match status" value="1"/>
</dbReference>
<dbReference type="InterPro" id="IPR001732">
    <property type="entry name" value="UDP-Glc/GDP-Man_DH_N"/>
</dbReference>
<gene>
    <name evidence="3" type="ORF">DFR39_1061</name>
</gene>
<feature type="non-terminal residue" evidence="3">
    <location>
        <position position="68"/>
    </location>
</feature>
<accession>A0A4R6MZM0</accession>
<dbReference type="GO" id="GO:0051287">
    <property type="term" value="F:NAD binding"/>
    <property type="evidence" value="ECO:0007669"/>
    <property type="project" value="InterPro"/>
</dbReference>
<comment type="caution">
    <text evidence="3">The sequence shown here is derived from an EMBL/GenBank/DDBJ whole genome shotgun (WGS) entry which is preliminary data.</text>
</comment>
<name>A0A4R6MZM0_9BURK</name>